<comment type="caution">
    <text evidence="2">The sequence shown here is derived from an EMBL/GenBank/DDBJ whole genome shotgun (WGS) entry which is preliminary data.</text>
</comment>
<protein>
    <submittedName>
        <fullName evidence="2">Uncharacterized protein</fullName>
    </submittedName>
</protein>
<feature type="region of interest" description="Disordered" evidence="1">
    <location>
        <begin position="349"/>
        <end position="383"/>
    </location>
</feature>
<evidence type="ECO:0000256" key="1">
    <source>
        <dbReference type="SAM" id="MobiDB-lite"/>
    </source>
</evidence>
<accession>A0A8S9JKC1</accession>
<organism evidence="2 3">
    <name type="scientific">Brassica cretica</name>
    <name type="common">Mustard</name>
    <dbReference type="NCBI Taxonomy" id="69181"/>
    <lineage>
        <taxon>Eukaryota</taxon>
        <taxon>Viridiplantae</taxon>
        <taxon>Streptophyta</taxon>
        <taxon>Embryophyta</taxon>
        <taxon>Tracheophyta</taxon>
        <taxon>Spermatophyta</taxon>
        <taxon>Magnoliopsida</taxon>
        <taxon>eudicotyledons</taxon>
        <taxon>Gunneridae</taxon>
        <taxon>Pentapetalae</taxon>
        <taxon>rosids</taxon>
        <taxon>malvids</taxon>
        <taxon>Brassicales</taxon>
        <taxon>Brassicaceae</taxon>
        <taxon>Brassiceae</taxon>
        <taxon>Brassica</taxon>
    </lineage>
</organism>
<dbReference type="AlphaFoldDB" id="A0A8S9JKC1"/>
<evidence type="ECO:0000313" key="2">
    <source>
        <dbReference type="EMBL" id="KAF2582159.1"/>
    </source>
</evidence>
<proteinExistence type="predicted"/>
<reference evidence="2" key="1">
    <citation type="submission" date="2019-12" db="EMBL/GenBank/DDBJ databases">
        <title>Genome sequencing and annotation of Brassica cretica.</title>
        <authorList>
            <person name="Studholme D.J."/>
            <person name="Sarris P.F."/>
        </authorList>
    </citation>
    <scope>NUCLEOTIDE SEQUENCE</scope>
    <source>
        <strain evidence="2">PFS-001/15</strain>
        <tissue evidence="2">Leaf</tissue>
    </source>
</reference>
<dbReference type="EMBL" id="QGKW02001660">
    <property type="protein sequence ID" value="KAF2582159.1"/>
    <property type="molecule type" value="Genomic_DNA"/>
</dbReference>
<dbReference type="Proteomes" id="UP000712281">
    <property type="component" value="Unassembled WGS sequence"/>
</dbReference>
<evidence type="ECO:0000313" key="3">
    <source>
        <dbReference type="Proteomes" id="UP000712281"/>
    </source>
</evidence>
<sequence length="403" mass="45217">MSVSACGEGSGSQFLELGSFLFWGLGMESLKLEDYLFLSQWFELSIEGSLTKLESIYRCLPSVILQGAPVRQGVGGRPSDPGRGREPGGFGIDPEVHALSKQHGREITGGPWPTWKLVPQEKKDSWWQSFIISVPFPFLPRKRRDCLRKRHRKQPRYINPKDWETILVKWSTYEAKSKSQSAAISRTSAPEGKEMHKHGQDHRLLPILSIIIDEEALVMETEQVVEEMMAQDGSPVGESQMCSTSGTTTSKCLLLNQEYIKRGQTRKGETFYELGSVQFRTTTTSQFVPALLKRSLDMEMRLCGIETTTDEVKADLNAFKSDFNEEMAAKTSTLNMILQVLQLQASVPPASTTQATQPHPDRQAQAPSPAHDKSQTQGQSQRQHLITNNQADLDKWCRAEFGL</sequence>
<gene>
    <name evidence="2" type="ORF">F2Q68_00006815</name>
</gene>
<name>A0A8S9JKC1_BRACR</name>